<dbReference type="EMBL" id="JAHWQX010000002">
    <property type="protein sequence ID" value="MBW3097106.1"/>
    <property type="molecule type" value="Genomic_DNA"/>
</dbReference>
<organism evidence="1 2">
    <name type="scientific">Pseudohoeflea coraliihabitans</name>
    <dbReference type="NCBI Taxonomy" id="2860393"/>
    <lineage>
        <taxon>Bacteria</taxon>
        <taxon>Pseudomonadati</taxon>
        <taxon>Pseudomonadota</taxon>
        <taxon>Alphaproteobacteria</taxon>
        <taxon>Hyphomicrobiales</taxon>
        <taxon>Rhizobiaceae</taxon>
        <taxon>Pseudohoeflea</taxon>
    </lineage>
</organism>
<protein>
    <recommendedName>
        <fullName evidence="3">PAS domain-containing protein</fullName>
    </recommendedName>
</protein>
<sequence length="181" mass="20560">MGRIDRYDLIQAWGLKRRCRKFHKRDDRIWSGFLFKIAKTDIQENWTSSFEVPAECDQQTMARFCHAESWSADFSTGLFDIGPFARQQHGLAPEGMCGLLSLVRNYPNEDRCRVLSLFEKAALTPSSFCFSTKIVRSGRESWPMMCLGESTHDVKPGTGSISGLFIFPRIGPKHLACSTVQ</sequence>
<accession>A0ABS6WMC6</accession>
<reference evidence="1" key="1">
    <citation type="submission" date="2021-07" db="EMBL/GenBank/DDBJ databases">
        <title>Pseudohoeflea marina sp. nov. a polyhydroxyalcanoate-producing bacterium.</title>
        <authorList>
            <person name="Zheng W."/>
            <person name="Yu S."/>
            <person name="Huang Y."/>
        </authorList>
    </citation>
    <scope>NUCLEOTIDE SEQUENCE</scope>
    <source>
        <strain evidence="1">DP4N28-3</strain>
    </source>
</reference>
<dbReference type="Proteomes" id="UP001430804">
    <property type="component" value="Unassembled WGS sequence"/>
</dbReference>
<name>A0ABS6WMC6_9HYPH</name>
<proteinExistence type="predicted"/>
<dbReference type="RefSeq" id="WP_219201043.1">
    <property type="nucleotide sequence ID" value="NZ_JAHWQX010000002.1"/>
</dbReference>
<gene>
    <name evidence="1" type="ORF">KY465_07420</name>
</gene>
<keyword evidence="2" id="KW-1185">Reference proteome</keyword>
<comment type="caution">
    <text evidence="1">The sequence shown here is derived from an EMBL/GenBank/DDBJ whole genome shotgun (WGS) entry which is preliminary data.</text>
</comment>
<evidence type="ECO:0008006" key="3">
    <source>
        <dbReference type="Google" id="ProtNLM"/>
    </source>
</evidence>
<evidence type="ECO:0000313" key="1">
    <source>
        <dbReference type="EMBL" id="MBW3097106.1"/>
    </source>
</evidence>
<evidence type="ECO:0000313" key="2">
    <source>
        <dbReference type="Proteomes" id="UP001430804"/>
    </source>
</evidence>